<evidence type="ECO:0000313" key="1">
    <source>
        <dbReference type="EMBL" id="GFQ77347.1"/>
    </source>
</evidence>
<accession>A0A8X6FDS8</accession>
<reference evidence="1" key="1">
    <citation type="submission" date="2020-07" db="EMBL/GenBank/DDBJ databases">
        <title>Multicomponent nature underlies the extraordinary mechanical properties of spider dragline silk.</title>
        <authorList>
            <person name="Kono N."/>
            <person name="Nakamura H."/>
            <person name="Mori M."/>
            <person name="Yoshida Y."/>
            <person name="Ohtoshi R."/>
            <person name="Malay A.D."/>
            <person name="Moran D.A.P."/>
            <person name="Tomita M."/>
            <person name="Numata K."/>
            <person name="Arakawa K."/>
        </authorList>
    </citation>
    <scope>NUCLEOTIDE SEQUENCE</scope>
</reference>
<dbReference type="OrthoDB" id="10292212at2759"/>
<keyword evidence="2" id="KW-1185">Reference proteome</keyword>
<gene>
    <name evidence="1" type="ORF">TNCT_416201</name>
</gene>
<dbReference type="AlphaFoldDB" id="A0A8X6FDS8"/>
<evidence type="ECO:0000313" key="2">
    <source>
        <dbReference type="Proteomes" id="UP000887116"/>
    </source>
</evidence>
<name>A0A8X6FDS8_TRICU</name>
<comment type="caution">
    <text evidence="1">The sequence shown here is derived from an EMBL/GenBank/DDBJ whole genome shotgun (WGS) entry which is preliminary data.</text>
</comment>
<dbReference type="Proteomes" id="UP000887116">
    <property type="component" value="Unassembled WGS sequence"/>
</dbReference>
<proteinExistence type="predicted"/>
<protein>
    <submittedName>
        <fullName evidence="1">Uncharacterized protein</fullName>
    </submittedName>
</protein>
<dbReference type="EMBL" id="BMAO01001990">
    <property type="protein sequence ID" value="GFQ77347.1"/>
    <property type="molecule type" value="Genomic_DNA"/>
</dbReference>
<organism evidence="1 2">
    <name type="scientific">Trichonephila clavata</name>
    <name type="common">Joro spider</name>
    <name type="synonym">Nephila clavata</name>
    <dbReference type="NCBI Taxonomy" id="2740835"/>
    <lineage>
        <taxon>Eukaryota</taxon>
        <taxon>Metazoa</taxon>
        <taxon>Ecdysozoa</taxon>
        <taxon>Arthropoda</taxon>
        <taxon>Chelicerata</taxon>
        <taxon>Arachnida</taxon>
        <taxon>Araneae</taxon>
        <taxon>Araneomorphae</taxon>
        <taxon>Entelegynae</taxon>
        <taxon>Araneoidea</taxon>
        <taxon>Nephilidae</taxon>
        <taxon>Trichonephila</taxon>
    </lineage>
</organism>
<sequence>MYEQKLEKPIILLIIKPQKGGVYWSDRCRKVIFYACREVQLFGEIKEAALPSQIVISLHLTQPQRSRFQSDTENSYKGRYGLNCESWRRQLIARDCTLPRSIYIENLSYRKQFTTIS</sequence>